<keyword evidence="8" id="KW-0539">Nucleus</keyword>
<feature type="domain" description="HSF-type DNA-binding" evidence="11">
    <location>
        <begin position="73"/>
        <end position="97"/>
    </location>
</feature>
<accession>A0A7I8LFH7</accession>
<dbReference type="InterPro" id="IPR036390">
    <property type="entry name" value="WH_DNA-bd_sf"/>
</dbReference>
<organism evidence="12 13">
    <name type="scientific">Spirodela intermedia</name>
    <name type="common">Intermediate duckweed</name>
    <dbReference type="NCBI Taxonomy" id="51605"/>
    <lineage>
        <taxon>Eukaryota</taxon>
        <taxon>Viridiplantae</taxon>
        <taxon>Streptophyta</taxon>
        <taxon>Embryophyta</taxon>
        <taxon>Tracheophyta</taxon>
        <taxon>Spermatophyta</taxon>
        <taxon>Magnoliopsida</taxon>
        <taxon>Liliopsida</taxon>
        <taxon>Araceae</taxon>
        <taxon>Lemnoideae</taxon>
        <taxon>Spirodela</taxon>
    </lineage>
</organism>
<dbReference type="InterPro" id="IPR000232">
    <property type="entry name" value="HSF_DNA-bd"/>
</dbReference>
<evidence type="ECO:0000313" key="13">
    <source>
        <dbReference type="Proteomes" id="UP000663760"/>
    </source>
</evidence>
<evidence type="ECO:0000256" key="10">
    <source>
        <dbReference type="SAM" id="MobiDB-lite"/>
    </source>
</evidence>
<dbReference type="GO" id="GO:0000978">
    <property type="term" value="F:RNA polymerase II cis-regulatory region sequence-specific DNA binding"/>
    <property type="evidence" value="ECO:0007669"/>
    <property type="project" value="TreeGrafter"/>
</dbReference>
<dbReference type="PROSITE" id="PS00434">
    <property type="entry name" value="HSF_DOMAIN"/>
    <property type="match status" value="1"/>
</dbReference>
<evidence type="ECO:0000256" key="5">
    <source>
        <dbReference type="ARBA" id="ARBA00023016"/>
    </source>
</evidence>
<dbReference type="SMART" id="SM00415">
    <property type="entry name" value="HSF"/>
    <property type="match status" value="1"/>
</dbReference>
<dbReference type="PANTHER" id="PTHR10015:SF338">
    <property type="entry name" value="HEAT STRESS TRANSCRIPTION FACTOR A-2"/>
    <property type="match status" value="1"/>
</dbReference>
<evidence type="ECO:0000256" key="4">
    <source>
        <dbReference type="ARBA" id="ARBA00023015"/>
    </source>
</evidence>
<proteinExistence type="inferred from homology"/>
<comment type="subunit">
    <text evidence="2">Homotrimer.</text>
</comment>
<dbReference type="GO" id="GO:0005634">
    <property type="term" value="C:nucleus"/>
    <property type="evidence" value="ECO:0007669"/>
    <property type="project" value="UniProtKB-SubCell"/>
</dbReference>
<keyword evidence="5" id="KW-0346">Stress response</keyword>
<gene>
    <name evidence="12" type="ORF">SI8410_15019451</name>
</gene>
<evidence type="ECO:0000256" key="1">
    <source>
        <dbReference type="ARBA" id="ARBA00004123"/>
    </source>
</evidence>
<dbReference type="PANTHER" id="PTHR10015">
    <property type="entry name" value="HEAT SHOCK TRANSCRIPTION FACTOR"/>
    <property type="match status" value="1"/>
</dbReference>
<keyword evidence="13" id="KW-1185">Reference proteome</keyword>
<dbReference type="FunFam" id="1.10.10.10:FF:000057">
    <property type="entry name" value="Heat shock transcription factor 1"/>
    <property type="match status" value="1"/>
</dbReference>
<name>A0A7I8LFH7_SPIIN</name>
<comment type="similarity">
    <text evidence="9">Belongs to the HSF family.</text>
</comment>
<protein>
    <recommendedName>
        <fullName evidence="11">HSF-type DNA-binding domain-containing protein</fullName>
    </recommendedName>
</protein>
<evidence type="ECO:0000259" key="11">
    <source>
        <dbReference type="PROSITE" id="PS00434"/>
    </source>
</evidence>
<sequence length="297" mass="34233">MEGGAVGEVKKGEKGAPLLVRPMAGLHEAAPPPFLSKTFEVVEDPETDAVVSWSRSRNSFVVWDPHAFATTLLPRYFKHDNFSSFVRQLNTYGFRKVDTNKWEFANKEFLAGQKHLLKNIRRKRKIPTPNTQWCQGAGTLGLEKEVERLCRERSFLFLETVKLCQQQEKSRSELLAMEERLRDNERKQQQTMVFLARALNSPSFVDQLVRRSDQVERLEGPGRKRRLPGSEERTAELELETLLTTMASSERDQETETPPCFSRPKLEEVNDGEWEEMLSDGGMEELYRSFSHCSHLP</sequence>
<keyword evidence="7" id="KW-0804">Transcription</keyword>
<dbReference type="InterPro" id="IPR036388">
    <property type="entry name" value="WH-like_DNA-bd_sf"/>
</dbReference>
<evidence type="ECO:0000313" key="12">
    <source>
        <dbReference type="EMBL" id="CAA7408773.1"/>
    </source>
</evidence>
<keyword evidence="6" id="KW-0238">DNA-binding</keyword>
<reference evidence="12" key="1">
    <citation type="submission" date="2020-02" db="EMBL/GenBank/DDBJ databases">
        <authorList>
            <person name="Scholz U."/>
            <person name="Mascher M."/>
            <person name="Fiebig A."/>
        </authorList>
    </citation>
    <scope>NUCLEOTIDE SEQUENCE</scope>
</reference>
<evidence type="ECO:0000256" key="2">
    <source>
        <dbReference type="ARBA" id="ARBA00011233"/>
    </source>
</evidence>
<evidence type="ECO:0000256" key="3">
    <source>
        <dbReference type="ARBA" id="ARBA00022553"/>
    </source>
</evidence>
<dbReference type="GO" id="GO:0034605">
    <property type="term" value="P:cellular response to heat"/>
    <property type="evidence" value="ECO:0007669"/>
    <property type="project" value="TreeGrafter"/>
</dbReference>
<keyword evidence="3" id="KW-0597">Phosphoprotein</keyword>
<dbReference type="SUPFAM" id="SSF46785">
    <property type="entry name" value="Winged helix' DNA-binding domain"/>
    <property type="match status" value="1"/>
</dbReference>
<dbReference type="GO" id="GO:0006357">
    <property type="term" value="P:regulation of transcription by RNA polymerase II"/>
    <property type="evidence" value="ECO:0007669"/>
    <property type="project" value="TreeGrafter"/>
</dbReference>
<dbReference type="Proteomes" id="UP000663760">
    <property type="component" value="Chromosome 15"/>
</dbReference>
<dbReference type="PRINTS" id="PR00056">
    <property type="entry name" value="HSFDOMAIN"/>
</dbReference>
<dbReference type="Gene3D" id="1.10.10.10">
    <property type="entry name" value="Winged helix-like DNA-binding domain superfamily/Winged helix DNA-binding domain"/>
    <property type="match status" value="1"/>
</dbReference>
<comment type="subcellular location">
    <subcellularLocation>
        <location evidence="1">Nucleus</location>
    </subcellularLocation>
</comment>
<feature type="region of interest" description="Disordered" evidence="10">
    <location>
        <begin position="245"/>
        <end position="268"/>
    </location>
</feature>
<keyword evidence="4" id="KW-0805">Transcription regulation</keyword>
<dbReference type="EMBL" id="LR746278">
    <property type="protein sequence ID" value="CAA7408773.1"/>
    <property type="molecule type" value="Genomic_DNA"/>
</dbReference>
<dbReference type="Pfam" id="PF00447">
    <property type="entry name" value="HSF_DNA-bind"/>
    <property type="match status" value="1"/>
</dbReference>
<dbReference type="GO" id="GO:0003700">
    <property type="term" value="F:DNA-binding transcription factor activity"/>
    <property type="evidence" value="ECO:0007669"/>
    <property type="project" value="InterPro"/>
</dbReference>
<evidence type="ECO:0000256" key="6">
    <source>
        <dbReference type="ARBA" id="ARBA00023125"/>
    </source>
</evidence>
<evidence type="ECO:0000256" key="8">
    <source>
        <dbReference type="ARBA" id="ARBA00023242"/>
    </source>
</evidence>
<evidence type="ECO:0000256" key="9">
    <source>
        <dbReference type="RuleBase" id="RU004020"/>
    </source>
</evidence>
<evidence type="ECO:0000256" key="7">
    <source>
        <dbReference type="ARBA" id="ARBA00023163"/>
    </source>
</evidence>
<dbReference type="OrthoDB" id="60033at2759"/>
<dbReference type="AlphaFoldDB" id="A0A7I8LFH7"/>